<dbReference type="SUPFAM" id="SSF56784">
    <property type="entry name" value="HAD-like"/>
    <property type="match status" value="1"/>
</dbReference>
<keyword evidence="4" id="KW-0808">Transferase</keyword>
<evidence type="ECO:0000259" key="7">
    <source>
        <dbReference type="Pfam" id="PF05116"/>
    </source>
</evidence>
<dbReference type="InterPro" id="IPR023214">
    <property type="entry name" value="HAD_sf"/>
</dbReference>
<dbReference type="Gene3D" id="3.40.50.2000">
    <property type="entry name" value="Glycogen Phosphorylase B"/>
    <property type="match status" value="2"/>
</dbReference>
<dbReference type="RefSeq" id="WP_155302964.1">
    <property type="nucleotide sequence ID" value="NZ_AP021875.1"/>
</dbReference>
<dbReference type="OrthoDB" id="7847955at2"/>
<dbReference type="Gene3D" id="3.90.1070.10">
    <property type="match status" value="1"/>
</dbReference>
<dbReference type="PANTHER" id="PTHR46039">
    <property type="entry name" value="SUCROSE-PHOSPHATE SYNTHASE 3-RELATED"/>
    <property type="match status" value="1"/>
</dbReference>
<evidence type="ECO:0000256" key="2">
    <source>
        <dbReference type="ARBA" id="ARBA00012536"/>
    </source>
</evidence>
<dbReference type="NCBIfam" id="TIGR01484">
    <property type="entry name" value="HAD-SF-IIB"/>
    <property type="match status" value="1"/>
</dbReference>
<dbReference type="Gene3D" id="3.40.50.1000">
    <property type="entry name" value="HAD superfamily/HAD-like"/>
    <property type="match status" value="1"/>
</dbReference>
<dbReference type="PANTHER" id="PTHR46039:SF5">
    <property type="entry name" value="SUCROSE-PHOSPHATE SYNTHASE 3-RELATED"/>
    <property type="match status" value="1"/>
</dbReference>
<dbReference type="EC" id="2.4.1.14" evidence="2"/>
<dbReference type="Pfam" id="PF13439">
    <property type="entry name" value="Glyco_transf_4"/>
    <property type="match status" value="1"/>
</dbReference>
<dbReference type="EMBL" id="AP021875">
    <property type="protein sequence ID" value="BBO73893.1"/>
    <property type="molecule type" value="Genomic_DNA"/>
</dbReference>
<dbReference type="Pfam" id="PF05116">
    <property type="entry name" value="S6PP"/>
    <property type="match status" value="1"/>
</dbReference>
<feature type="domain" description="Sucrose phosphatase-like" evidence="7">
    <location>
        <begin position="486"/>
        <end position="721"/>
    </location>
</feature>
<sequence>MAAKRPYVQLFSLHGLIRSNNLEMGRDADTGGQVKYVMELAEHLSQREDIGRVDLFTRLIADKRVSSDYSAPIEAVNDKFRIVRIQCGGRKYLRKERLWPHLEEYVDKTIKFIKRNGAIPDIVHGHYPDAGYVAMQLADILGLPFVYTGHSLGRAKKARLSDQGMSETEMIRRFKIDQRIDAEEQILVRADRVVTSTRHEIDEQYGLYHNKDVPEYQVIPPGIDIDTFYPYYHDTEDDTERSEMSRYARASMLKELNRFFMNPEKPLILALSRPDKRKNIDGLVEAYGRDLELQSMANLAIFAGLRKDIDAMAENEKEVLTQMLLDMDKYDLYGKMAIPKKHDFEYEVPALYRIAAEKGGVFINPALTEPFGLTLLEASASGVPIVATNDGGPNDIVRNCENGILVDVRDLSRISGALRKIIADRALWDRYSKNGIMNVRKHYTWQSHAGTYAETIHKLIGEGKKTDLKTAKPTDALGKRLLHLDRFLITDIDNTLIGDDNTHLDALIELLTKYRERIGFGVATGRTSDSTRAILKKYGVPQPDVIICSVGSALFYGDKTKPNPGWASHIANRWNREKVIELLDDIDFLEFQEEENQKRFKVSYYMDPGKDRLAAVHDRLLGQRCRYNLIYSHDRYLDILPFRASKGKAIRYLSYRWEIPLRNFLVCGDSGNDEEMLRGEPRAVVVSNYSHELGVLKGSRNVYFADKPCAGGIIEGLKHYRFIDESLGE</sequence>
<feature type="domain" description="Glycosyltransferase subfamily 4-like N-terminal" evidence="8">
    <location>
        <begin position="31"/>
        <end position="226"/>
    </location>
</feature>
<evidence type="ECO:0000256" key="5">
    <source>
        <dbReference type="ARBA" id="ARBA00047471"/>
    </source>
</evidence>
<dbReference type="Pfam" id="PF00534">
    <property type="entry name" value="Glycos_transf_1"/>
    <property type="match status" value="1"/>
</dbReference>
<keyword evidence="3" id="KW-0328">Glycosyltransferase</keyword>
<dbReference type="SFLD" id="SFLDG01140">
    <property type="entry name" value="C2.B:_Phosphomannomutase_and_P"/>
    <property type="match status" value="1"/>
</dbReference>
<dbReference type="InterPro" id="IPR044161">
    <property type="entry name" value="SPS"/>
</dbReference>
<comment type="catalytic activity">
    <reaction evidence="5">
        <text>beta-D-fructose 6-phosphate + UDP-alpha-D-glucose = sucrose 6(F)-phosphate + UDP + H(+)</text>
        <dbReference type="Rhea" id="RHEA:22172"/>
        <dbReference type="ChEBI" id="CHEBI:15378"/>
        <dbReference type="ChEBI" id="CHEBI:57634"/>
        <dbReference type="ChEBI" id="CHEBI:57723"/>
        <dbReference type="ChEBI" id="CHEBI:58223"/>
        <dbReference type="ChEBI" id="CHEBI:58885"/>
        <dbReference type="EC" id="2.4.1.14"/>
    </reaction>
</comment>
<evidence type="ECO:0000256" key="3">
    <source>
        <dbReference type="ARBA" id="ARBA00022676"/>
    </source>
</evidence>
<dbReference type="Proteomes" id="UP000427769">
    <property type="component" value="Chromosome"/>
</dbReference>
<comment type="similarity">
    <text evidence="1">Belongs to the glycosyltransferase 1 family.</text>
</comment>
<evidence type="ECO:0000256" key="4">
    <source>
        <dbReference type="ARBA" id="ARBA00022679"/>
    </source>
</evidence>
<dbReference type="SFLD" id="SFLDS00003">
    <property type="entry name" value="Haloacid_Dehalogenase"/>
    <property type="match status" value="1"/>
</dbReference>
<evidence type="ECO:0000313" key="9">
    <source>
        <dbReference type="EMBL" id="BBO73893.1"/>
    </source>
</evidence>
<dbReference type="InterPro" id="IPR006379">
    <property type="entry name" value="HAD-SF_hydro_IIB"/>
</dbReference>
<dbReference type="InterPro" id="IPR012822">
    <property type="entry name" value="SucroseP_synth_GlycoTrfase_dom"/>
</dbReference>
<reference evidence="9 10" key="1">
    <citation type="submission" date="2019-11" db="EMBL/GenBank/DDBJ databases">
        <title>Comparative genomics of hydrocarbon-degrading Desulfosarcina strains.</title>
        <authorList>
            <person name="Watanabe M."/>
            <person name="Kojima H."/>
            <person name="Fukui M."/>
        </authorList>
    </citation>
    <scope>NUCLEOTIDE SEQUENCE [LARGE SCALE GENOMIC DNA]</scope>
    <source>
        <strain evidence="9 10">PP31</strain>
    </source>
</reference>
<dbReference type="InterPro" id="IPR028098">
    <property type="entry name" value="Glyco_trans_4-like_N"/>
</dbReference>
<dbReference type="InterPro" id="IPR001296">
    <property type="entry name" value="Glyco_trans_1"/>
</dbReference>
<evidence type="ECO:0000256" key="1">
    <source>
        <dbReference type="ARBA" id="ARBA00006530"/>
    </source>
</evidence>
<dbReference type="AlphaFoldDB" id="A0A5K7Z1C2"/>
<gene>
    <name evidence="9" type="primary">sps</name>
    <name evidence="9" type="ORF">DSCW_13100</name>
</gene>
<evidence type="ECO:0000259" key="8">
    <source>
        <dbReference type="Pfam" id="PF13439"/>
    </source>
</evidence>
<evidence type="ECO:0000313" key="10">
    <source>
        <dbReference type="Proteomes" id="UP000427769"/>
    </source>
</evidence>
<accession>A0A5K7Z1C2</accession>
<dbReference type="InterPro" id="IPR036412">
    <property type="entry name" value="HAD-like_sf"/>
</dbReference>
<dbReference type="GO" id="GO:0016791">
    <property type="term" value="F:phosphatase activity"/>
    <property type="evidence" value="ECO:0007669"/>
    <property type="project" value="UniProtKB-ARBA"/>
</dbReference>
<dbReference type="NCBIfam" id="TIGR02471">
    <property type="entry name" value="sucr_syn_bact_C"/>
    <property type="match status" value="1"/>
</dbReference>
<dbReference type="GO" id="GO:0046524">
    <property type="term" value="F:sucrose-phosphate synthase activity"/>
    <property type="evidence" value="ECO:0007669"/>
    <property type="project" value="UniProtKB-EC"/>
</dbReference>
<name>A0A5K7Z1C2_9BACT</name>
<dbReference type="SUPFAM" id="SSF53756">
    <property type="entry name" value="UDP-Glycosyltransferase/glycogen phosphorylase"/>
    <property type="match status" value="1"/>
</dbReference>
<keyword evidence="10" id="KW-1185">Reference proteome</keyword>
<dbReference type="NCBIfam" id="TIGR02472">
    <property type="entry name" value="sucr_P_syn_N"/>
    <property type="match status" value="1"/>
</dbReference>
<feature type="domain" description="Glycosyl transferase family 1" evidence="6">
    <location>
        <begin position="262"/>
        <end position="435"/>
    </location>
</feature>
<dbReference type="KEGG" id="dwd:DSCW_13100"/>
<dbReference type="InterPro" id="IPR012821">
    <property type="entry name" value="Sucrose_P_synth_Pase-like_dom"/>
</dbReference>
<dbReference type="InterPro" id="IPR006380">
    <property type="entry name" value="SPP-like_dom"/>
</dbReference>
<proteinExistence type="inferred from homology"/>
<evidence type="ECO:0000259" key="6">
    <source>
        <dbReference type="Pfam" id="PF00534"/>
    </source>
</evidence>
<dbReference type="SFLD" id="SFLDG01141">
    <property type="entry name" value="C2.B.1:_Sucrose_Phosphatase_Li"/>
    <property type="match status" value="1"/>
</dbReference>
<protein>
    <recommendedName>
        <fullName evidence="2">sucrose-phosphate synthase</fullName>
        <ecNumber evidence="2">2.4.1.14</ecNumber>
    </recommendedName>
</protein>
<organism evidence="9 10">
    <name type="scientific">Desulfosarcina widdelii</name>
    <dbReference type="NCBI Taxonomy" id="947919"/>
    <lineage>
        <taxon>Bacteria</taxon>
        <taxon>Pseudomonadati</taxon>
        <taxon>Thermodesulfobacteriota</taxon>
        <taxon>Desulfobacteria</taxon>
        <taxon>Desulfobacterales</taxon>
        <taxon>Desulfosarcinaceae</taxon>
        <taxon>Desulfosarcina</taxon>
    </lineage>
</organism>